<gene>
    <name evidence="1" type="ORF">OUO13_18195</name>
</gene>
<proteinExistence type="predicted"/>
<dbReference type="InterPro" id="IPR029058">
    <property type="entry name" value="AB_hydrolase_fold"/>
</dbReference>
<evidence type="ECO:0000313" key="2">
    <source>
        <dbReference type="Proteomes" id="UP001150830"/>
    </source>
</evidence>
<accession>A0A9X3IU86</accession>
<reference evidence="1" key="1">
    <citation type="submission" date="2022-11" db="EMBL/GenBank/DDBJ databases">
        <title>Parathalassolutuus dongxingensis gen. nov., sp. nov., a novel member of family Oceanospirillaceae isolated from a coastal shrimp pond in Guangxi, China.</title>
        <authorList>
            <person name="Chen H."/>
        </authorList>
    </citation>
    <scope>NUCLEOTIDE SEQUENCE</scope>
    <source>
        <strain evidence="1">G-43</strain>
    </source>
</reference>
<dbReference type="EMBL" id="JAPNOA010000058">
    <property type="protein sequence ID" value="MCY0967115.1"/>
    <property type="molecule type" value="Genomic_DNA"/>
</dbReference>
<sequence length="247" mass="28365">MNFDEFYIKEDGVEALVWSDGTPVRAVVSFTSMNPGKFERCSWFCDGGLTESTLFILLRDENQWYYLGKKNEIQSPYLYFIKKILQKYNVNCLGGKNEIQSPYLSFIKKILQKYNVNCKDVTAVGSSMGGYAAVYMTAALGFSYCLSVNPQVDYDSASLHKHSLWTRKMAESAWIDLDQFILKSPMLGDSYFHLIRGNYIADRSAMEKLTGALDRRSAKYNLEIVENNEHGWMGMSKERLFSILNER</sequence>
<keyword evidence="2" id="KW-1185">Reference proteome</keyword>
<dbReference type="AlphaFoldDB" id="A0A9X3IU86"/>
<organism evidence="1 2">
    <name type="scientific">Parathalassolituus penaei</name>
    <dbReference type="NCBI Taxonomy" id="2997323"/>
    <lineage>
        <taxon>Bacteria</taxon>
        <taxon>Pseudomonadati</taxon>
        <taxon>Pseudomonadota</taxon>
        <taxon>Gammaproteobacteria</taxon>
        <taxon>Oceanospirillales</taxon>
        <taxon>Oceanospirillaceae</taxon>
        <taxon>Parathalassolituus</taxon>
    </lineage>
</organism>
<dbReference type="SUPFAM" id="SSF53474">
    <property type="entry name" value="alpha/beta-Hydrolases"/>
    <property type="match status" value="1"/>
</dbReference>
<evidence type="ECO:0000313" key="1">
    <source>
        <dbReference type="EMBL" id="MCY0967115.1"/>
    </source>
</evidence>
<comment type="caution">
    <text evidence="1">The sequence shown here is derived from an EMBL/GenBank/DDBJ whole genome shotgun (WGS) entry which is preliminary data.</text>
</comment>
<name>A0A9X3IU86_9GAMM</name>
<protein>
    <submittedName>
        <fullName evidence="1">Uncharacterized protein</fullName>
    </submittedName>
</protein>
<dbReference type="Proteomes" id="UP001150830">
    <property type="component" value="Unassembled WGS sequence"/>
</dbReference>
<dbReference type="RefSeq" id="WP_283175320.1">
    <property type="nucleotide sequence ID" value="NZ_JAPNOA010000058.1"/>
</dbReference>
<dbReference type="Gene3D" id="3.40.50.1820">
    <property type="entry name" value="alpha/beta hydrolase"/>
    <property type="match status" value="1"/>
</dbReference>